<dbReference type="Proteomes" id="UP000015103">
    <property type="component" value="Unassembled WGS sequence"/>
</dbReference>
<keyword evidence="2" id="KW-1185">Reference proteome</keyword>
<dbReference type="EnsemblMetazoa" id="RPRC013624-RA">
    <property type="protein sequence ID" value="RPRC013624-PA"/>
    <property type="gene ID" value="RPRC013624"/>
</dbReference>
<dbReference type="HOGENOM" id="CLU_1226155_0_0_1"/>
<accession>T1IBF4</accession>
<organism evidence="1 2">
    <name type="scientific">Rhodnius prolixus</name>
    <name type="common">Triatomid bug</name>
    <dbReference type="NCBI Taxonomy" id="13249"/>
    <lineage>
        <taxon>Eukaryota</taxon>
        <taxon>Metazoa</taxon>
        <taxon>Ecdysozoa</taxon>
        <taxon>Arthropoda</taxon>
        <taxon>Hexapoda</taxon>
        <taxon>Insecta</taxon>
        <taxon>Pterygota</taxon>
        <taxon>Neoptera</taxon>
        <taxon>Paraneoptera</taxon>
        <taxon>Hemiptera</taxon>
        <taxon>Heteroptera</taxon>
        <taxon>Panheteroptera</taxon>
        <taxon>Cimicomorpha</taxon>
        <taxon>Reduviidae</taxon>
        <taxon>Triatominae</taxon>
        <taxon>Rhodnius</taxon>
    </lineage>
</organism>
<protein>
    <submittedName>
        <fullName evidence="1">Uncharacterized protein</fullName>
    </submittedName>
</protein>
<name>T1IBF4_RHOPR</name>
<evidence type="ECO:0000313" key="1">
    <source>
        <dbReference type="EnsemblMetazoa" id="RPRC013624-PA"/>
    </source>
</evidence>
<sequence>MEPRDLDETKAEDKSTITNKAVKKLLDTVKVCKARYVFQKLKDLSEAATEGIKSYLTVTSQLLNDLFKQHLSLNDVHGEIVMDLNNRHKRFKSEKGQKLMKHHQRKILDFANELNEEIKGKQSLVSHLIEINKKWCSFEKRFNEMLDKRKINTTEILDSTNFQQEQKKLAKKLKVIRNIKKVAELTWSIMSVHSIDYRNDTNFRDILFRINRAKNLSLENLRNVKK</sequence>
<dbReference type="InParanoid" id="T1IBF4"/>
<dbReference type="VEuPathDB" id="VectorBase:RPRC013624"/>
<evidence type="ECO:0000313" key="2">
    <source>
        <dbReference type="Proteomes" id="UP000015103"/>
    </source>
</evidence>
<reference evidence="1" key="1">
    <citation type="submission" date="2015-05" db="UniProtKB">
        <authorList>
            <consortium name="EnsemblMetazoa"/>
        </authorList>
    </citation>
    <scope>IDENTIFICATION</scope>
</reference>
<dbReference type="EMBL" id="ACPB03028374">
    <property type="status" value="NOT_ANNOTATED_CDS"/>
    <property type="molecule type" value="Genomic_DNA"/>
</dbReference>
<proteinExistence type="predicted"/>
<dbReference type="AlphaFoldDB" id="T1IBF4"/>